<evidence type="ECO:0000313" key="4">
    <source>
        <dbReference type="Proteomes" id="UP000774570"/>
    </source>
</evidence>
<keyword evidence="1" id="KW-0812">Transmembrane</keyword>
<keyword evidence="1" id="KW-1133">Transmembrane helix</keyword>
<gene>
    <name evidence="3" type="ORF">K1Y72_28445</name>
</gene>
<name>A0ABS7G0U3_9ACTN</name>
<dbReference type="EMBL" id="JAIBOA010000022">
    <property type="protein sequence ID" value="MBW8486328.1"/>
    <property type="molecule type" value="Genomic_DNA"/>
</dbReference>
<evidence type="ECO:0008006" key="5">
    <source>
        <dbReference type="Google" id="ProtNLM"/>
    </source>
</evidence>
<feature type="signal peptide" evidence="2">
    <location>
        <begin position="1"/>
        <end position="17"/>
    </location>
</feature>
<feature type="transmembrane region" description="Helical" evidence="1">
    <location>
        <begin position="30"/>
        <end position="51"/>
    </location>
</feature>
<dbReference type="Proteomes" id="UP000774570">
    <property type="component" value="Unassembled WGS sequence"/>
</dbReference>
<evidence type="ECO:0000256" key="1">
    <source>
        <dbReference type="SAM" id="Phobius"/>
    </source>
</evidence>
<keyword evidence="2" id="KW-0732">Signal</keyword>
<evidence type="ECO:0000313" key="3">
    <source>
        <dbReference type="EMBL" id="MBW8486328.1"/>
    </source>
</evidence>
<proteinExistence type="predicted"/>
<organism evidence="3 4">
    <name type="scientific">Actinomadura parmotrematis</name>
    <dbReference type="NCBI Taxonomy" id="2864039"/>
    <lineage>
        <taxon>Bacteria</taxon>
        <taxon>Bacillati</taxon>
        <taxon>Actinomycetota</taxon>
        <taxon>Actinomycetes</taxon>
        <taxon>Streptosporangiales</taxon>
        <taxon>Thermomonosporaceae</taxon>
        <taxon>Actinomadura</taxon>
    </lineage>
</organism>
<protein>
    <recommendedName>
        <fullName evidence="5">DUF4405 domain-containing protein</fullName>
    </recommendedName>
</protein>
<keyword evidence="4" id="KW-1185">Reference proteome</keyword>
<reference evidence="3 4" key="1">
    <citation type="submission" date="2021-07" db="EMBL/GenBank/DDBJ databases">
        <title>Actinomadura sp. PM05-2 isolated from lichen.</title>
        <authorList>
            <person name="Somphong A."/>
            <person name="Phongsopitanun W."/>
            <person name="Tanasupawat S."/>
            <person name="Peongsungnone V."/>
        </authorList>
    </citation>
    <scope>NUCLEOTIDE SEQUENCE [LARGE SCALE GENOMIC DNA]</scope>
    <source>
        <strain evidence="3 4">PM05-2</strain>
    </source>
</reference>
<dbReference type="RefSeq" id="WP_220169560.1">
    <property type="nucleotide sequence ID" value="NZ_JAIBOA010000022.1"/>
</dbReference>
<keyword evidence="1" id="KW-0472">Membrane</keyword>
<feature type="chain" id="PRO_5045364892" description="DUF4405 domain-containing protein" evidence="2">
    <location>
        <begin position="18"/>
        <end position="67"/>
    </location>
</feature>
<sequence length="67" mass="7177">MKLATIVVLILAGSAMAVMAIRSASTAATVMHILAAIAFLIFAGGHIHALVKLRRKDRRPADSKRRP</sequence>
<comment type="caution">
    <text evidence="3">The sequence shown here is derived from an EMBL/GenBank/DDBJ whole genome shotgun (WGS) entry which is preliminary data.</text>
</comment>
<evidence type="ECO:0000256" key="2">
    <source>
        <dbReference type="SAM" id="SignalP"/>
    </source>
</evidence>
<accession>A0ABS7G0U3</accession>